<evidence type="ECO:0000313" key="4">
    <source>
        <dbReference type="Proteomes" id="UP000770015"/>
    </source>
</evidence>
<accession>A0A9P8V5Q7</accession>
<organism evidence="3 4">
    <name type="scientific">Plectosphaerella plurivora</name>
    <dbReference type="NCBI Taxonomy" id="936078"/>
    <lineage>
        <taxon>Eukaryota</taxon>
        <taxon>Fungi</taxon>
        <taxon>Dikarya</taxon>
        <taxon>Ascomycota</taxon>
        <taxon>Pezizomycotina</taxon>
        <taxon>Sordariomycetes</taxon>
        <taxon>Hypocreomycetidae</taxon>
        <taxon>Glomerellales</taxon>
        <taxon>Plectosphaerellaceae</taxon>
        <taxon>Plectosphaerella</taxon>
    </lineage>
</organism>
<evidence type="ECO:0000256" key="1">
    <source>
        <dbReference type="SAM" id="MobiDB-lite"/>
    </source>
</evidence>
<evidence type="ECO:0000256" key="2">
    <source>
        <dbReference type="SAM" id="Phobius"/>
    </source>
</evidence>
<reference evidence="3" key="1">
    <citation type="journal article" date="2021" name="Nat. Commun.">
        <title>Genetic determinants of endophytism in the Arabidopsis root mycobiome.</title>
        <authorList>
            <person name="Mesny F."/>
            <person name="Miyauchi S."/>
            <person name="Thiergart T."/>
            <person name="Pickel B."/>
            <person name="Atanasova L."/>
            <person name="Karlsson M."/>
            <person name="Huettel B."/>
            <person name="Barry K.W."/>
            <person name="Haridas S."/>
            <person name="Chen C."/>
            <person name="Bauer D."/>
            <person name="Andreopoulos W."/>
            <person name="Pangilinan J."/>
            <person name="LaButti K."/>
            <person name="Riley R."/>
            <person name="Lipzen A."/>
            <person name="Clum A."/>
            <person name="Drula E."/>
            <person name="Henrissat B."/>
            <person name="Kohler A."/>
            <person name="Grigoriev I.V."/>
            <person name="Martin F.M."/>
            <person name="Hacquard S."/>
        </authorList>
    </citation>
    <scope>NUCLEOTIDE SEQUENCE</scope>
    <source>
        <strain evidence="3">MPI-SDFR-AT-0117</strain>
    </source>
</reference>
<feature type="region of interest" description="Disordered" evidence="1">
    <location>
        <begin position="68"/>
        <end position="110"/>
    </location>
</feature>
<keyword evidence="4" id="KW-1185">Reference proteome</keyword>
<feature type="transmembrane region" description="Helical" evidence="2">
    <location>
        <begin position="33"/>
        <end position="56"/>
    </location>
</feature>
<comment type="caution">
    <text evidence="3">The sequence shown here is derived from an EMBL/GenBank/DDBJ whole genome shotgun (WGS) entry which is preliminary data.</text>
</comment>
<protein>
    <submittedName>
        <fullName evidence="3">Uncharacterized protein</fullName>
    </submittedName>
</protein>
<gene>
    <name evidence="3" type="ORF">F5X68DRAFT_234869</name>
</gene>
<dbReference type="Proteomes" id="UP000770015">
    <property type="component" value="Unassembled WGS sequence"/>
</dbReference>
<sequence>MYLNYGFEDSDESASLFARQYRTSRRRRLANGAIIGIAIACAIVVIACLLCCYFCCLRKRRSKRAGAHAHAQPVHHNGGGGGFLSNMMPGRKNQHNQPAYGPGMQQAGYGAGYGGQQPMYGGQHNGVQQPPPTYR</sequence>
<keyword evidence="2" id="KW-0812">Transmembrane</keyword>
<name>A0A9P8V5Q7_9PEZI</name>
<dbReference type="EMBL" id="JAGSXJ010000022">
    <property type="protein sequence ID" value="KAH6677791.1"/>
    <property type="molecule type" value="Genomic_DNA"/>
</dbReference>
<keyword evidence="2" id="KW-1133">Transmembrane helix</keyword>
<dbReference type="AlphaFoldDB" id="A0A9P8V5Q7"/>
<evidence type="ECO:0000313" key="3">
    <source>
        <dbReference type="EMBL" id="KAH6677791.1"/>
    </source>
</evidence>
<keyword evidence="2" id="KW-0472">Membrane</keyword>
<proteinExistence type="predicted"/>